<protein>
    <submittedName>
        <fullName evidence="8">Xanthine permease XanQ</fullName>
    </submittedName>
</protein>
<keyword evidence="3" id="KW-0813">Transport</keyword>
<dbReference type="NCBIfam" id="NF037981">
    <property type="entry name" value="NCS2_1"/>
    <property type="match status" value="1"/>
</dbReference>
<feature type="transmembrane region" description="Helical" evidence="7">
    <location>
        <begin position="55"/>
        <end position="75"/>
    </location>
</feature>
<keyword evidence="5 7" id="KW-1133">Transmembrane helix</keyword>
<evidence type="ECO:0000256" key="4">
    <source>
        <dbReference type="ARBA" id="ARBA00022692"/>
    </source>
</evidence>
<feature type="transmembrane region" description="Helical" evidence="7">
    <location>
        <begin position="323"/>
        <end position="343"/>
    </location>
</feature>
<feature type="transmembrane region" description="Helical" evidence="7">
    <location>
        <begin position="194"/>
        <end position="216"/>
    </location>
</feature>
<dbReference type="PANTHER" id="PTHR42810:SF2">
    <property type="entry name" value="PURINE PERMEASE C1399.01C-RELATED"/>
    <property type="match status" value="1"/>
</dbReference>
<evidence type="ECO:0000256" key="6">
    <source>
        <dbReference type="ARBA" id="ARBA00023136"/>
    </source>
</evidence>
<feature type="transmembrane region" description="Helical" evidence="7">
    <location>
        <begin position="139"/>
        <end position="157"/>
    </location>
</feature>
<keyword evidence="6 7" id="KW-0472">Membrane</keyword>
<feature type="transmembrane region" description="Helical" evidence="7">
    <location>
        <begin position="406"/>
        <end position="428"/>
    </location>
</feature>
<evidence type="ECO:0000256" key="7">
    <source>
        <dbReference type="SAM" id="Phobius"/>
    </source>
</evidence>
<feature type="transmembrane region" description="Helical" evidence="7">
    <location>
        <begin position="236"/>
        <end position="258"/>
    </location>
</feature>
<dbReference type="InterPro" id="IPR006043">
    <property type="entry name" value="NCS2"/>
</dbReference>
<gene>
    <name evidence="8" type="primary">xanQ_1</name>
    <name evidence="8" type="ORF">SDC9_17430</name>
</gene>
<comment type="similarity">
    <text evidence="2">Belongs to the nucleobase:cation symporter-2 (NCS2) (TC 2.A.40) family.</text>
</comment>
<feature type="transmembrane region" description="Helical" evidence="7">
    <location>
        <begin position="20"/>
        <end position="43"/>
    </location>
</feature>
<dbReference type="EMBL" id="VSSQ01000060">
    <property type="protein sequence ID" value="MPL71653.1"/>
    <property type="molecule type" value="Genomic_DNA"/>
</dbReference>
<evidence type="ECO:0000256" key="2">
    <source>
        <dbReference type="ARBA" id="ARBA00008821"/>
    </source>
</evidence>
<accession>A0A644TXG1</accession>
<comment type="subcellular location">
    <subcellularLocation>
        <location evidence="1">Membrane</location>
        <topology evidence="1">Multi-pass membrane protein</topology>
    </subcellularLocation>
</comment>
<dbReference type="GO" id="GO:0042907">
    <property type="term" value="F:xanthine transmembrane transporter activity"/>
    <property type="evidence" value="ECO:0007669"/>
    <property type="project" value="TreeGrafter"/>
</dbReference>
<feature type="transmembrane region" description="Helical" evidence="7">
    <location>
        <begin position="169"/>
        <end position="187"/>
    </location>
</feature>
<evidence type="ECO:0000313" key="8">
    <source>
        <dbReference type="EMBL" id="MPL71653.1"/>
    </source>
</evidence>
<evidence type="ECO:0000256" key="5">
    <source>
        <dbReference type="ARBA" id="ARBA00022989"/>
    </source>
</evidence>
<feature type="transmembrane region" description="Helical" evidence="7">
    <location>
        <begin position="95"/>
        <end position="118"/>
    </location>
</feature>
<keyword evidence="4 7" id="KW-0812">Transmembrane</keyword>
<comment type="caution">
    <text evidence="8">The sequence shown here is derived from an EMBL/GenBank/DDBJ whole genome shotgun (WGS) entry which is preliminary data.</text>
</comment>
<evidence type="ECO:0000256" key="3">
    <source>
        <dbReference type="ARBA" id="ARBA00022448"/>
    </source>
</evidence>
<feature type="transmembrane region" description="Helical" evidence="7">
    <location>
        <begin position="349"/>
        <end position="369"/>
    </location>
</feature>
<reference evidence="8" key="1">
    <citation type="submission" date="2019-08" db="EMBL/GenBank/DDBJ databases">
        <authorList>
            <person name="Kucharzyk K."/>
            <person name="Murdoch R.W."/>
            <person name="Higgins S."/>
            <person name="Loffler F."/>
        </authorList>
    </citation>
    <scope>NUCLEOTIDE SEQUENCE</scope>
</reference>
<dbReference type="Pfam" id="PF00860">
    <property type="entry name" value="Xan_ur_permease"/>
    <property type="match status" value="1"/>
</dbReference>
<dbReference type="PANTHER" id="PTHR42810">
    <property type="entry name" value="PURINE PERMEASE C1399.01C-RELATED"/>
    <property type="match status" value="1"/>
</dbReference>
<feature type="transmembrane region" description="Helical" evidence="7">
    <location>
        <begin position="381"/>
        <end position="400"/>
    </location>
</feature>
<evidence type="ECO:0000256" key="1">
    <source>
        <dbReference type="ARBA" id="ARBA00004141"/>
    </source>
</evidence>
<proteinExistence type="inferred from homology"/>
<dbReference type="GO" id="GO:0005886">
    <property type="term" value="C:plasma membrane"/>
    <property type="evidence" value="ECO:0007669"/>
    <property type="project" value="TreeGrafter"/>
</dbReference>
<sequence>MFIMAEGDEPVYNVRDRVPLGTMLLTILQHFFVLAVYMTYPVIISNSIGGSTDLTMFLISATLIGSGIATILQSFSKTGAGYLLPMVPNSSYLPASLLAATAGGLPLLYGMLILSGLFEMVISRFTRFFRIVFPNEVTGVVLFLLGVAIVPFAFPLFFGSADSGPLDPASTAVGVITLSSTILLSVIPRRFFKFYAILIGIVIGMLASVLLGVFRLETLLEIGSLSVFWIPDPIGIVSYSFDFALLIPFLIAMICVMLKSVGNISLLNAYTKEGEKNTLKNALMSEGAGVAIAGALGGIGIGSSSGATGLVVGTGIAAKRVGLGLGVFLILCGFLPAIGWVFHILPKPILGATLLYAVTFVMITGIQSISSRMLDPRRKFVVILPILIGVSSAVCPYLYAELPKTLALFFASPLTSGSMAVLALGLVLRIGIKKRRSFDFSKGGSLQKFLMECGREWTLDKMQAAAIADHLQDLADAGEPERLDLRFDPIGMLKAEMVFKEPAGDVPKVSGGRGNIETEGRIVRASYPLM</sequence>
<organism evidence="8">
    <name type="scientific">bioreactor metagenome</name>
    <dbReference type="NCBI Taxonomy" id="1076179"/>
    <lineage>
        <taxon>unclassified sequences</taxon>
        <taxon>metagenomes</taxon>
        <taxon>ecological metagenomes</taxon>
    </lineage>
</organism>
<name>A0A644TXG1_9ZZZZ</name>
<dbReference type="AlphaFoldDB" id="A0A644TXG1"/>